<keyword evidence="9" id="KW-1185">Reference proteome</keyword>
<evidence type="ECO:0000259" key="8">
    <source>
        <dbReference type="PROSITE" id="PS50067"/>
    </source>
</evidence>
<evidence type="ECO:0000256" key="2">
    <source>
        <dbReference type="ARBA" id="ARBA00022741"/>
    </source>
</evidence>
<dbReference type="PRINTS" id="PR00380">
    <property type="entry name" value="KINESINHEAVY"/>
</dbReference>
<protein>
    <submittedName>
        <fullName evidence="10">Kinesin motor domain-containing protein</fullName>
    </submittedName>
</protein>
<dbReference type="InterPro" id="IPR027417">
    <property type="entry name" value="P-loop_NTPase"/>
</dbReference>
<evidence type="ECO:0000313" key="10">
    <source>
        <dbReference type="WBParaSite" id="L893_g22407.t1"/>
    </source>
</evidence>
<dbReference type="GO" id="GO:0003777">
    <property type="term" value="F:microtubule motor activity"/>
    <property type="evidence" value="ECO:0007669"/>
    <property type="project" value="InterPro"/>
</dbReference>
<feature type="compositionally biased region" description="Basic and acidic residues" evidence="7">
    <location>
        <begin position="42"/>
        <end position="53"/>
    </location>
</feature>
<dbReference type="GO" id="GO:0007018">
    <property type="term" value="P:microtubule-based movement"/>
    <property type="evidence" value="ECO:0007669"/>
    <property type="project" value="InterPro"/>
</dbReference>
<dbReference type="SUPFAM" id="SSF52540">
    <property type="entry name" value="P-loop containing nucleoside triphosphate hydrolases"/>
    <property type="match status" value="1"/>
</dbReference>
<accession>A0A1I7Z3D2</accession>
<keyword evidence="4" id="KW-0206">Cytoskeleton</keyword>
<dbReference type="AlphaFoldDB" id="A0A1I7Z3D2"/>
<dbReference type="GO" id="GO:0005524">
    <property type="term" value="F:ATP binding"/>
    <property type="evidence" value="ECO:0007669"/>
    <property type="project" value="UniProtKB-UniRule"/>
</dbReference>
<evidence type="ECO:0000256" key="5">
    <source>
        <dbReference type="PROSITE-ProRule" id="PRU00283"/>
    </source>
</evidence>
<evidence type="ECO:0000256" key="3">
    <source>
        <dbReference type="ARBA" id="ARBA00022840"/>
    </source>
</evidence>
<evidence type="ECO:0000256" key="7">
    <source>
        <dbReference type="SAM" id="MobiDB-lite"/>
    </source>
</evidence>
<keyword evidence="3 5" id="KW-0067">ATP-binding</keyword>
<keyword evidence="5" id="KW-0505">Motor protein</keyword>
<keyword evidence="2 5" id="KW-0547">Nucleotide-binding</keyword>
<feature type="region of interest" description="Disordered" evidence="7">
    <location>
        <begin position="1"/>
        <end position="23"/>
    </location>
</feature>
<dbReference type="InterPro" id="IPR001752">
    <property type="entry name" value="Kinesin_motor_dom"/>
</dbReference>
<dbReference type="Gene3D" id="3.40.850.10">
    <property type="entry name" value="Kinesin motor domain"/>
    <property type="match status" value="1"/>
</dbReference>
<evidence type="ECO:0000256" key="1">
    <source>
        <dbReference type="ARBA" id="ARBA00004245"/>
    </source>
</evidence>
<dbReference type="InterPro" id="IPR036961">
    <property type="entry name" value="Kinesin_motor_dom_sf"/>
</dbReference>
<feature type="binding site" evidence="5">
    <location>
        <begin position="374"/>
        <end position="381"/>
    </location>
    <ligand>
        <name>ATP</name>
        <dbReference type="ChEBI" id="CHEBI:30616"/>
    </ligand>
</feature>
<evidence type="ECO:0000256" key="6">
    <source>
        <dbReference type="SAM" id="Coils"/>
    </source>
</evidence>
<dbReference type="PANTHER" id="PTHR47972">
    <property type="entry name" value="KINESIN-LIKE PROTEIN KLP-3"/>
    <property type="match status" value="1"/>
</dbReference>
<dbReference type="PROSITE" id="PS50067">
    <property type="entry name" value="KINESIN_MOTOR_2"/>
    <property type="match status" value="1"/>
</dbReference>
<evidence type="ECO:0000256" key="4">
    <source>
        <dbReference type="ARBA" id="ARBA00023212"/>
    </source>
</evidence>
<name>A0A1I7Z3D2_9BILA</name>
<dbReference type="SUPFAM" id="SSF90257">
    <property type="entry name" value="Myosin rod fragments"/>
    <property type="match status" value="1"/>
</dbReference>
<feature type="coiled-coil region" evidence="6">
    <location>
        <begin position="123"/>
        <end position="269"/>
    </location>
</feature>
<dbReference type="SMART" id="SM00129">
    <property type="entry name" value="KISc"/>
    <property type="match status" value="1"/>
</dbReference>
<feature type="domain" description="Kinesin motor" evidence="8">
    <location>
        <begin position="294"/>
        <end position="613"/>
    </location>
</feature>
<feature type="compositionally biased region" description="Polar residues" evidence="7">
    <location>
        <begin position="67"/>
        <end position="79"/>
    </location>
</feature>
<dbReference type="GO" id="GO:0008017">
    <property type="term" value="F:microtubule binding"/>
    <property type="evidence" value="ECO:0007669"/>
    <property type="project" value="InterPro"/>
</dbReference>
<dbReference type="WBParaSite" id="L893_g22407.t1">
    <property type="protein sequence ID" value="L893_g22407.t1"/>
    <property type="gene ID" value="L893_g22407"/>
</dbReference>
<organism evidence="9 10">
    <name type="scientific">Steinernema glaseri</name>
    <dbReference type="NCBI Taxonomy" id="37863"/>
    <lineage>
        <taxon>Eukaryota</taxon>
        <taxon>Metazoa</taxon>
        <taxon>Ecdysozoa</taxon>
        <taxon>Nematoda</taxon>
        <taxon>Chromadorea</taxon>
        <taxon>Rhabditida</taxon>
        <taxon>Tylenchina</taxon>
        <taxon>Panagrolaimomorpha</taxon>
        <taxon>Strongyloidoidea</taxon>
        <taxon>Steinernematidae</taxon>
        <taxon>Steinernema</taxon>
    </lineage>
</organism>
<sequence>MVATPSRLPRLQQAKKAVRRSVGTRSVAISRQVMKPFLKRTPSTEHQENRETGHIVTPSVSRPLADSNRTVSNRTTPVSSLKRPLASASVPRSLHPFKTPKSVYHTPLVANRIPEGDEFESKYNESAAENDQLKLKVSLLETQLQGLQETTELQTQLISQKNESVQTLKTALATANSKASNAELKNQQLQTELETLQGKVKSQEEQITQTQAAVSQLSTQLTTVSSQLTVSEAQHNTTLALHQKALAEIEDLKSQNQRLIVDAQDAELAHKRELLACDSRIRLLLNEVVDLRGRIRVVVRLRPFLPEERTAASVSHLGFPDLRSISVKTNNKSSTYQFQHVFGCQASQQNVFSEMKELVESVLHGYNVAIITYGQTGSGKTFTMRGGEGEHAGIIPRAIELMFETKSKLKHLEWKFDFSGSFLEVYNDEVFDLLADEKAKLKVTVGSGQVEIPSLKSLALNSPEDLYELLVVSDKNRSTASTKMNSSSSRSHAVFLLKVTATNTMTNQSFSSLLSMVDLAGSERAKESEVEGARFTEMTHINKALSNLQNVIRALLKKDQHVPYRNSKLTLLLQECLGKGNSKTLMIVNLRPSASHIAETKRSLEFAQNTSKTTIGAAMRTDAH</sequence>
<keyword evidence="4" id="KW-0963">Cytoplasm</keyword>
<comment type="similarity">
    <text evidence="5">Belongs to the TRAFAC class myosin-kinesin ATPase superfamily. Kinesin family.</text>
</comment>
<keyword evidence="6" id="KW-0175">Coiled coil</keyword>
<dbReference type="Proteomes" id="UP000095287">
    <property type="component" value="Unplaced"/>
</dbReference>
<comment type="subcellular location">
    <subcellularLocation>
        <location evidence="1">Cytoplasm</location>
        <location evidence="1">Cytoskeleton</location>
    </subcellularLocation>
</comment>
<reference evidence="10" key="1">
    <citation type="submission" date="2016-11" db="UniProtKB">
        <authorList>
            <consortium name="WormBaseParasite"/>
        </authorList>
    </citation>
    <scope>IDENTIFICATION</scope>
</reference>
<feature type="region of interest" description="Disordered" evidence="7">
    <location>
        <begin position="39"/>
        <end position="93"/>
    </location>
</feature>
<evidence type="ECO:0000313" key="9">
    <source>
        <dbReference type="Proteomes" id="UP000095287"/>
    </source>
</evidence>
<dbReference type="Gene3D" id="1.20.5.170">
    <property type="match status" value="1"/>
</dbReference>
<dbReference type="Pfam" id="PF00225">
    <property type="entry name" value="Kinesin"/>
    <property type="match status" value="1"/>
</dbReference>
<dbReference type="InterPro" id="IPR027640">
    <property type="entry name" value="Kinesin-like_fam"/>
</dbReference>
<proteinExistence type="inferred from homology"/>
<dbReference type="GO" id="GO:0005856">
    <property type="term" value="C:cytoskeleton"/>
    <property type="evidence" value="ECO:0007669"/>
    <property type="project" value="UniProtKB-SubCell"/>
</dbReference>